<gene>
    <name evidence="8" type="ORF">CTZ28_41485</name>
</gene>
<evidence type="ECO:0000256" key="3">
    <source>
        <dbReference type="ARBA" id="ARBA00023027"/>
    </source>
</evidence>
<evidence type="ECO:0000256" key="2">
    <source>
        <dbReference type="ARBA" id="ARBA00023002"/>
    </source>
</evidence>
<dbReference type="InterPro" id="IPR006140">
    <property type="entry name" value="D-isomer_DH_NAD-bd"/>
</dbReference>
<dbReference type="GO" id="GO:0005829">
    <property type="term" value="C:cytosol"/>
    <property type="evidence" value="ECO:0007669"/>
    <property type="project" value="TreeGrafter"/>
</dbReference>
<reference evidence="8 9" key="1">
    <citation type="submission" date="2017-11" db="EMBL/GenBank/DDBJ databases">
        <title>Draft genome of actinobacteria isolated from guarana (Paullinia cupana (Mart.) Ducke.</title>
        <authorList>
            <person name="Siqueira K.A."/>
            <person name="Liotti R.G."/>
            <person name="Mendes T.A.O."/>
            <person name="Soares M.A."/>
        </authorList>
    </citation>
    <scope>NUCLEOTIDE SEQUENCE [LARGE SCALE GENOMIC DNA]</scope>
    <source>
        <strain evidence="8 9">193</strain>
    </source>
</reference>
<organism evidence="8 9">
    <name type="scientific">Streptomyces shenzhenensis</name>
    <dbReference type="NCBI Taxonomy" id="943815"/>
    <lineage>
        <taxon>Bacteria</taxon>
        <taxon>Bacillati</taxon>
        <taxon>Actinomycetota</taxon>
        <taxon>Actinomycetes</taxon>
        <taxon>Kitasatosporales</taxon>
        <taxon>Streptomycetaceae</taxon>
        <taxon>Streptomyces</taxon>
    </lineage>
</organism>
<dbReference type="InterPro" id="IPR006139">
    <property type="entry name" value="D-isomer_2_OHA_DH_cat_dom"/>
</dbReference>
<dbReference type="InterPro" id="IPR036291">
    <property type="entry name" value="NAD(P)-bd_dom_sf"/>
</dbReference>
<comment type="caution">
    <text evidence="8">The sequence shown here is derived from an EMBL/GenBank/DDBJ whole genome shotgun (WGS) entry which is preliminary data.</text>
</comment>
<sequence length="368" mass="39493">MPPYGSPLRLFRRKPRNYARTELPDLSRRAAVVYQVVVTRGYAQPDGSTVFGDIGLSRLTDAGLAWRVLDEEVGELRADQLEGADAVLVLGHERVTAESIPPSGRLRHVARFGAGFDAVDTEACARQGVLVTNAPDAVRRPVADSVIALLYALSHQLVVKDRLVREGRWAERGAWRGPGLTGATVGIVGLGGIGLETARRVRAQGLRVLGYNRSDRSREAAEAGVEQATLDEVLAGSDYVVVAVAANPGTRHLIGERELALMRPTARLINVSRGVVVDEQALIARLSDGRLAGAGLDVFTEEPLKPDSPLTALDNVVLAPHSLCWTDRYTDAVSASVMASLIAVSRGEQPPETVNAPLDPDPTEKDRT</sequence>
<dbReference type="FunFam" id="3.40.50.720:FF:000203">
    <property type="entry name" value="D-3-phosphoglycerate dehydrogenase (SerA)"/>
    <property type="match status" value="1"/>
</dbReference>
<dbReference type="OrthoDB" id="117809at2"/>
<dbReference type="PROSITE" id="PS00065">
    <property type="entry name" value="D_2_HYDROXYACID_DH_1"/>
    <property type="match status" value="1"/>
</dbReference>
<evidence type="ECO:0000256" key="4">
    <source>
        <dbReference type="RuleBase" id="RU003719"/>
    </source>
</evidence>
<keyword evidence="9" id="KW-1185">Reference proteome</keyword>
<evidence type="ECO:0000259" key="7">
    <source>
        <dbReference type="Pfam" id="PF02826"/>
    </source>
</evidence>
<dbReference type="EMBL" id="PENI01000046">
    <property type="protein sequence ID" value="RMB80156.1"/>
    <property type="molecule type" value="Genomic_DNA"/>
</dbReference>
<keyword evidence="3" id="KW-0520">NAD</keyword>
<dbReference type="Gene3D" id="3.40.50.720">
    <property type="entry name" value="NAD(P)-binding Rossmann-like Domain"/>
    <property type="match status" value="2"/>
</dbReference>
<dbReference type="SUPFAM" id="SSF51735">
    <property type="entry name" value="NAD(P)-binding Rossmann-fold domains"/>
    <property type="match status" value="1"/>
</dbReference>
<dbReference type="Pfam" id="PF02826">
    <property type="entry name" value="2-Hacid_dh_C"/>
    <property type="match status" value="1"/>
</dbReference>
<evidence type="ECO:0000313" key="8">
    <source>
        <dbReference type="EMBL" id="RMB80156.1"/>
    </source>
</evidence>
<evidence type="ECO:0000256" key="1">
    <source>
        <dbReference type="ARBA" id="ARBA00005854"/>
    </source>
</evidence>
<dbReference type="PANTHER" id="PTHR10996">
    <property type="entry name" value="2-HYDROXYACID DEHYDROGENASE-RELATED"/>
    <property type="match status" value="1"/>
</dbReference>
<dbReference type="InterPro" id="IPR050223">
    <property type="entry name" value="D-isomer_2-hydroxyacid_DH"/>
</dbReference>
<evidence type="ECO:0000256" key="5">
    <source>
        <dbReference type="SAM" id="MobiDB-lite"/>
    </source>
</evidence>
<dbReference type="SUPFAM" id="SSF52283">
    <property type="entry name" value="Formate/glycerate dehydrogenase catalytic domain-like"/>
    <property type="match status" value="1"/>
</dbReference>
<dbReference type="InterPro" id="IPR029753">
    <property type="entry name" value="D-isomer_DH_CS"/>
</dbReference>
<dbReference type="Proteomes" id="UP000270471">
    <property type="component" value="Unassembled WGS sequence"/>
</dbReference>
<evidence type="ECO:0000259" key="6">
    <source>
        <dbReference type="Pfam" id="PF00389"/>
    </source>
</evidence>
<dbReference type="Pfam" id="PF00389">
    <property type="entry name" value="2-Hacid_dh"/>
    <property type="match status" value="1"/>
</dbReference>
<feature type="domain" description="D-isomer specific 2-hydroxyacid dehydrogenase NAD-binding" evidence="7">
    <location>
        <begin position="147"/>
        <end position="321"/>
    </location>
</feature>
<comment type="similarity">
    <text evidence="1 4">Belongs to the D-isomer specific 2-hydroxyacid dehydrogenase family.</text>
</comment>
<name>A0A3M0IEB0_9ACTN</name>
<dbReference type="InterPro" id="IPR029752">
    <property type="entry name" value="D-isomer_DH_CS1"/>
</dbReference>
<dbReference type="GO" id="GO:0030267">
    <property type="term" value="F:glyoxylate reductase (NADPH) activity"/>
    <property type="evidence" value="ECO:0007669"/>
    <property type="project" value="TreeGrafter"/>
</dbReference>
<accession>A0A3M0IEB0</accession>
<protein>
    <recommendedName>
        <fullName evidence="10">Dehydrogenase</fullName>
    </recommendedName>
</protein>
<dbReference type="GO" id="GO:0016618">
    <property type="term" value="F:hydroxypyruvate reductase [NAD(P)H] activity"/>
    <property type="evidence" value="ECO:0007669"/>
    <property type="project" value="TreeGrafter"/>
</dbReference>
<dbReference type="PANTHER" id="PTHR10996:SF283">
    <property type="entry name" value="GLYOXYLATE_HYDROXYPYRUVATE REDUCTASE B"/>
    <property type="match status" value="1"/>
</dbReference>
<dbReference type="PROSITE" id="PS00671">
    <property type="entry name" value="D_2_HYDROXYACID_DH_3"/>
    <property type="match status" value="1"/>
</dbReference>
<dbReference type="AlphaFoldDB" id="A0A3M0IEB0"/>
<proteinExistence type="inferred from homology"/>
<feature type="domain" description="D-isomer specific 2-hydroxyacid dehydrogenase catalytic" evidence="6">
    <location>
        <begin position="70"/>
        <end position="355"/>
    </location>
</feature>
<evidence type="ECO:0008006" key="10">
    <source>
        <dbReference type="Google" id="ProtNLM"/>
    </source>
</evidence>
<evidence type="ECO:0000313" key="9">
    <source>
        <dbReference type="Proteomes" id="UP000270471"/>
    </source>
</evidence>
<dbReference type="GO" id="GO:0051287">
    <property type="term" value="F:NAD binding"/>
    <property type="evidence" value="ECO:0007669"/>
    <property type="project" value="InterPro"/>
</dbReference>
<feature type="region of interest" description="Disordered" evidence="5">
    <location>
        <begin position="346"/>
        <end position="368"/>
    </location>
</feature>
<keyword evidence="2 4" id="KW-0560">Oxidoreductase</keyword>